<sequence length="221" mass="25791">MKKTGFVIFVVTIYIEAWFKAPSAAAAPYQDLLFIRKLYNYGSIDNNISRVALNKCRNHLWYLTAEAVALAFFDKTISIESKRKMIVKLTNKIGSNEKIKRLNLKESEVPEFVKNEIEFFVSSETLDFFKIFNLDTEFLLNDPSDWSENLSFQNALQIVTKLKTVNDTAEKGIQLIEDYNSILTTNEEQKQFVLQIVSDYRKIFPDCKKETLKKNCDRYYI</sequence>
<feature type="chain" id="PRO_5043505421" evidence="1">
    <location>
        <begin position="26"/>
        <end position="221"/>
    </location>
</feature>
<evidence type="ECO:0000313" key="3">
    <source>
        <dbReference type="Proteomes" id="UP001160148"/>
    </source>
</evidence>
<protein>
    <submittedName>
        <fullName evidence="2">Uncharacterized protein</fullName>
    </submittedName>
</protein>
<evidence type="ECO:0000256" key="1">
    <source>
        <dbReference type="SAM" id="SignalP"/>
    </source>
</evidence>
<dbReference type="AlphaFoldDB" id="A0AAV0WZT3"/>
<dbReference type="Proteomes" id="UP001160148">
    <property type="component" value="Unassembled WGS sequence"/>
</dbReference>
<dbReference type="PANTHER" id="PTHR46113">
    <property type="entry name" value="SNAC DOMAIN-CONTAINING PROTEIN"/>
    <property type="match status" value="1"/>
</dbReference>
<accession>A0AAV0WZT3</accession>
<organism evidence="2 3">
    <name type="scientific">Macrosiphum euphorbiae</name>
    <name type="common">potato aphid</name>
    <dbReference type="NCBI Taxonomy" id="13131"/>
    <lineage>
        <taxon>Eukaryota</taxon>
        <taxon>Metazoa</taxon>
        <taxon>Ecdysozoa</taxon>
        <taxon>Arthropoda</taxon>
        <taxon>Hexapoda</taxon>
        <taxon>Insecta</taxon>
        <taxon>Pterygota</taxon>
        <taxon>Neoptera</taxon>
        <taxon>Paraneoptera</taxon>
        <taxon>Hemiptera</taxon>
        <taxon>Sternorrhyncha</taxon>
        <taxon>Aphidomorpha</taxon>
        <taxon>Aphidoidea</taxon>
        <taxon>Aphididae</taxon>
        <taxon>Macrosiphini</taxon>
        <taxon>Macrosiphum</taxon>
    </lineage>
</organism>
<dbReference type="EMBL" id="CARXXK010000003">
    <property type="protein sequence ID" value="CAI6361149.1"/>
    <property type="molecule type" value="Genomic_DNA"/>
</dbReference>
<comment type="caution">
    <text evidence="2">The sequence shown here is derived from an EMBL/GenBank/DDBJ whole genome shotgun (WGS) entry which is preliminary data.</text>
</comment>
<feature type="signal peptide" evidence="1">
    <location>
        <begin position="1"/>
        <end position="25"/>
    </location>
</feature>
<evidence type="ECO:0000313" key="2">
    <source>
        <dbReference type="EMBL" id="CAI6361149.1"/>
    </source>
</evidence>
<keyword evidence="3" id="KW-1185">Reference proteome</keyword>
<reference evidence="2 3" key="1">
    <citation type="submission" date="2023-01" db="EMBL/GenBank/DDBJ databases">
        <authorList>
            <person name="Whitehead M."/>
        </authorList>
    </citation>
    <scope>NUCLEOTIDE SEQUENCE [LARGE SCALE GENOMIC DNA]</scope>
</reference>
<dbReference type="PANTHER" id="PTHR46113:SF1">
    <property type="entry name" value="PEPTIDASE M17 LEUCYL AMINOPEPTIDASE N-TERMINAL DOMAIN-CONTAINING PROTEIN"/>
    <property type="match status" value="1"/>
</dbReference>
<keyword evidence="1" id="KW-0732">Signal</keyword>
<gene>
    <name evidence="2" type="ORF">MEUPH1_LOCUS16362</name>
</gene>
<name>A0AAV0WZT3_9HEMI</name>
<proteinExistence type="predicted"/>